<dbReference type="EC" id="2.7.13.3" evidence="2"/>
<dbReference type="Gene3D" id="3.30.565.10">
    <property type="entry name" value="Histidine kinase-like ATPase, C-terminal domain"/>
    <property type="match status" value="1"/>
</dbReference>
<dbReference type="Pfam" id="PF02518">
    <property type="entry name" value="HATPase_c"/>
    <property type="match status" value="1"/>
</dbReference>
<accession>A0ABT5VLM1</accession>
<evidence type="ECO:0000256" key="7">
    <source>
        <dbReference type="ARBA" id="ARBA00022840"/>
    </source>
</evidence>
<feature type="transmembrane region" description="Helical" evidence="10">
    <location>
        <begin position="216"/>
        <end position="240"/>
    </location>
</feature>
<evidence type="ECO:0000259" key="12">
    <source>
        <dbReference type="Pfam" id="PF07730"/>
    </source>
</evidence>
<comment type="caution">
    <text evidence="13">The sequence shown here is derived from an EMBL/GenBank/DDBJ whole genome shotgun (WGS) entry which is preliminary data.</text>
</comment>
<evidence type="ECO:0000256" key="2">
    <source>
        <dbReference type="ARBA" id="ARBA00012438"/>
    </source>
</evidence>
<keyword evidence="10" id="KW-0812">Transmembrane</keyword>
<evidence type="ECO:0000256" key="3">
    <source>
        <dbReference type="ARBA" id="ARBA00022553"/>
    </source>
</evidence>
<dbReference type="Pfam" id="PF07730">
    <property type="entry name" value="HisKA_3"/>
    <property type="match status" value="1"/>
</dbReference>
<keyword evidence="5" id="KW-0547">Nucleotide-binding</keyword>
<keyword evidence="6 13" id="KW-0418">Kinase</keyword>
<dbReference type="RefSeq" id="WP_275120925.1">
    <property type="nucleotide sequence ID" value="NZ_JAOTPO010000034.1"/>
</dbReference>
<keyword evidence="9" id="KW-0175">Coiled coil</keyword>
<feature type="transmembrane region" description="Helical" evidence="10">
    <location>
        <begin position="278"/>
        <end position="300"/>
    </location>
</feature>
<organism evidence="13 14">
    <name type="scientific">Alkalihalobacterium chitinilyticum</name>
    <dbReference type="NCBI Taxonomy" id="2980103"/>
    <lineage>
        <taxon>Bacteria</taxon>
        <taxon>Bacillati</taxon>
        <taxon>Bacillota</taxon>
        <taxon>Bacilli</taxon>
        <taxon>Bacillales</taxon>
        <taxon>Bacillaceae</taxon>
        <taxon>Alkalihalobacterium</taxon>
    </lineage>
</organism>
<feature type="transmembrane region" description="Helical" evidence="10">
    <location>
        <begin position="307"/>
        <end position="327"/>
    </location>
</feature>
<evidence type="ECO:0000259" key="11">
    <source>
        <dbReference type="Pfam" id="PF02518"/>
    </source>
</evidence>
<dbReference type="Proteomes" id="UP001148125">
    <property type="component" value="Unassembled WGS sequence"/>
</dbReference>
<feature type="domain" description="Signal transduction histidine kinase subgroup 3 dimerisation and phosphoacceptor" evidence="12">
    <location>
        <begin position="407"/>
        <end position="470"/>
    </location>
</feature>
<evidence type="ECO:0000256" key="8">
    <source>
        <dbReference type="ARBA" id="ARBA00023012"/>
    </source>
</evidence>
<dbReference type="SUPFAM" id="SSF55874">
    <property type="entry name" value="ATPase domain of HSP90 chaperone/DNA topoisomerase II/histidine kinase"/>
    <property type="match status" value="1"/>
</dbReference>
<evidence type="ECO:0000313" key="13">
    <source>
        <dbReference type="EMBL" id="MDE5416335.1"/>
    </source>
</evidence>
<gene>
    <name evidence="13" type="ORF">N7Z68_23860</name>
</gene>
<dbReference type="InterPro" id="IPR011712">
    <property type="entry name" value="Sig_transdc_His_kin_sub3_dim/P"/>
</dbReference>
<dbReference type="GO" id="GO:0016301">
    <property type="term" value="F:kinase activity"/>
    <property type="evidence" value="ECO:0007669"/>
    <property type="project" value="UniProtKB-KW"/>
</dbReference>
<evidence type="ECO:0000256" key="6">
    <source>
        <dbReference type="ARBA" id="ARBA00022777"/>
    </source>
</evidence>
<feature type="coiled-coil region" evidence="9">
    <location>
        <begin position="427"/>
        <end position="461"/>
    </location>
</feature>
<dbReference type="PANTHER" id="PTHR24421:SF10">
    <property type="entry name" value="NITRATE_NITRITE SENSOR PROTEIN NARQ"/>
    <property type="match status" value="1"/>
</dbReference>
<sequence length="599" mass="68183">MGQKIVMFIFILLLLPLYTVQVADVSASPFLQISISDDEGTIEQVSKNENWKALNDFQPVTDKPVWLKVEVTNNTSRDPYLYLNASPAFFEVYQNQRLIYTYGDLEPDPRIKNYRRWDLLPIDATETVYIRLQGHLPETLTVGPKHQFLEQMIYDDLFRMIGNLGLVLMAVFSFVFYLFNRTQPLLLIFAGFALSLAGGGLLRVESKPFFFEEPLVFIYLNAFVSAVGPVLFILFFSRLFHERYKTLASWTWKFYGGFCISVILILTIWPQLFMVGVVGLNVVLMATMLAVSSLMVLSYVKTKKKELLFSILGVVGFMTIYLLGGIFKLAAIGLEVGLVANYVLVSACLSIIISHYVALHRRVQQYSEELEMKVQERTTELKETHQQFVKSIQENAAAMVEIAALEERNRITQEIHDHVGHTLTATVLQIEASKRLLDKNLDAAKEKMDTAQDLVRKGLDEIRGSVRMLKANEWSFDLKTSLLELIEETCKYTEVQIDAELADIPNLTQQQKSTMYLSLKEGLTNGIKHGHCEKFQVQLSVEKDQISFLLKNDGRPLDSQHFGFGLSAMNERIQQLNGTLEVYQEDGWGCVLDISLPTK</sequence>
<dbReference type="InterPro" id="IPR036890">
    <property type="entry name" value="HATPase_C_sf"/>
</dbReference>
<keyword evidence="8" id="KW-0902">Two-component regulatory system</keyword>
<evidence type="ECO:0000256" key="1">
    <source>
        <dbReference type="ARBA" id="ARBA00000085"/>
    </source>
</evidence>
<feature type="transmembrane region" description="Helical" evidence="10">
    <location>
        <begin position="339"/>
        <end position="359"/>
    </location>
</feature>
<evidence type="ECO:0000256" key="9">
    <source>
        <dbReference type="SAM" id="Coils"/>
    </source>
</evidence>
<evidence type="ECO:0000256" key="10">
    <source>
        <dbReference type="SAM" id="Phobius"/>
    </source>
</evidence>
<dbReference type="EMBL" id="JAOTPO010000034">
    <property type="protein sequence ID" value="MDE5416335.1"/>
    <property type="molecule type" value="Genomic_DNA"/>
</dbReference>
<dbReference type="InterPro" id="IPR050482">
    <property type="entry name" value="Sensor_HK_TwoCompSys"/>
</dbReference>
<keyword evidence="10" id="KW-1133">Transmembrane helix</keyword>
<name>A0ABT5VLM1_9BACI</name>
<protein>
    <recommendedName>
        <fullName evidence="2">histidine kinase</fullName>
        <ecNumber evidence="2">2.7.13.3</ecNumber>
    </recommendedName>
</protein>
<dbReference type="Gene3D" id="1.20.5.1930">
    <property type="match status" value="1"/>
</dbReference>
<feature type="transmembrane region" description="Helical" evidence="10">
    <location>
        <begin position="185"/>
        <end position="204"/>
    </location>
</feature>
<evidence type="ECO:0000256" key="4">
    <source>
        <dbReference type="ARBA" id="ARBA00022679"/>
    </source>
</evidence>
<evidence type="ECO:0000256" key="5">
    <source>
        <dbReference type="ARBA" id="ARBA00022741"/>
    </source>
</evidence>
<keyword evidence="7" id="KW-0067">ATP-binding</keyword>
<keyword evidence="10" id="KW-0472">Membrane</keyword>
<feature type="transmembrane region" description="Helical" evidence="10">
    <location>
        <begin position="252"/>
        <end position="272"/>
    </location>
</feature>
<comment type="catalytic activity">
    <reaction evidence="1">
        <text>ATP + protein L-histidine = ADP + protein N-phospho-L-histidine.</text>
        <dbReference type="EC" id="2.7.13.3"/>
    </reaction>
</comment>
<evidence type="ECO:0000313" key="14">
    <source>
        <dbReference type="Proteomes" id="UP001148125"/>
    </source>
</evidence>
<proteinExistence type="predicted"/>
<reference evidence="13" key="1">
    <citation type="submission" date="2024-05" db="EMBL/GenBank/DDBJ databases">
        <title>Alkalihalobacillus sp. strain MEB203 novel alkaliphilic bacterium from Lonar Lake, India.</title>
        <authorList>
            <person name="Joshi A."/>
            <person name="Thite S."/>
            <person name="Mengade P."/>
        </authorList>
    </citation>
    <scope>NUCLEOTIDE SEQUENCE</scope>
    <source>
        <strain evidence="13">MEB 203</strain>
    </source>
</reference>
<dbReference type="PANTHER" id="PTHR24421">
    <property type="entry name" value="NITRATE/NITRITE SENSOR PROTEIN NARX-RELATED"/>
    <property type="match status" value="1"/>
</dbReference>
<feature type="domain" description="Histidine kinase/HSP90-like ATPase" evidence="11">
    <location>
        <begin position="517"/>
        <end position="598"/>
    </location>
</feature>
<keyword evidence="14" id="KW-1185">Reference proteome</keyword>
<feature type="transmembrane region" description="Helical" evidence="10">
    <location>
        <begin position="157"/>
        <end position="178"/>
    </location>
</feature>
<keyword evidence="3" id="KW-0597">Phosphoprotein</keyword>
<dbReference type="InterPro" id="IPR003594">
    <property type="entry name" value="HATPase_dom"/>
</dbReference>
<keyword evidence="4" id="KW-0808">Transferase</keyword>